<dbReference type="Proteomes" id="UP001163105">
    <property type="component" value="Unassembled WGS sequence"/>
</dbReference>
<feature type="compositionally biased region" description="Polar residues" evidence="2">
    <location>
        <begin position="1296"/>
        <end position="1312"/>
    </location>
</feature>
<feature type="compositionally biased region" description="Low complexity" evidence="2">
    <location>
        <begin position="1282"/>
        <end position="1295"/>
    </location>
</feature>
<dbReference type="EMBL" id="JAQHRD010000008">
    <property type="protein sequence ID" value="KAJ6438430.1"/>
    <property type="molecule type" value="Genomic_DNA"/>
</dbReference>
<feature type="compositionally biased region" description="Low complexity" evidence="2">
    <location>
        <begin position="388"/>
        <end position="412"/>
    </location>
</feature>
<keyword evidence="5" id="KW-1185">Reference proteome</keyword>
<feature type="compositionally biased region" description="Basic and acidic residues" evidence="2">
    <location>
        <begin position="539"/>
        <end position="548"/>
    </location>
</feature>
<evidence type="ECO:0000256" key="1">
    <source>
        <dbReference type="SAM" id="Coils"/>
    </source>
</evidence>
<feature type="region of interest" description="Disordered" evidence="2">
    <location>
        <begin position="1"/>
        <end position="147"/>
    </location>
</feature>
<feature type="region of interest" description="Disordered" evidence="2">
    <location>
        <begin position="190"/>
        <end position="222"/>
    </location>
</feature>
<protein>
    <submittedName>
        <fullName evidence="4">Fungal transcriptional regulatory protein</fullName>
    </submittedName>
</protein>
<feature type="compositionally biased region" description="Polar residues" evidence="2">
    <location>
        <begin position="344"/>
        <end position="366"/>
    </location>
</feature>
<evidence type="ECO:0000313" key="4">
    <source>
        <dbReference type="EMBL" id="KAJ6438430.1"/>
    </source>
</evidence>
<feature type="compositionally biased region" description="Polar residues" evidence="2">
    <location>
        <begin position="94"/>
        <end position="108"/>
    </location>
</feature>
<accession>A0AB34FGR6</accession>
<feature type="region of interest" description="Disordered" evidence="2">
    <location>
        <begin position="339"/>
        <end position="424"/>
    </location>
</feature>
<keyword evidence="1" id="KW-0175">Coiled coil</keyword>
<feature type="coiled-coil region" evidence="1">
    <location>
        <begin position="151"/>
        <end position="185"/>
    </location>
</feature>
<name>A0AB34FGR6_9HYPO</name>
<feature type="region of interest" description="Disordered" evidence="2">
    <location>
        <begin position="529"/>
        <end position="561"/>
    </location>
</feature>
<feature type="region of interest" description="Disordered" evidence="2">
    <location>
        <begin position="436"/>
        <end position="457"/>
    </location>
</feature>
<gene>
    <name evidence="4" type="ORF">O9K51_09022</name>
</gene>
<dbReference type="InterPro" id="IPR025122">
    <property type="entry name" value="DUF4048"/>
</dbReference>
<dbReference type="Pfam" id="PF13257">
    <property type="entry name" value="DUF4048"/>
    <property type="match status" value="1"/>
</dbReference>
<comment type="caution">
    <text evidence="4">The sequence shown here is derived from an EMBL/GenBank/DDBJ whole genome shotgun (WGS) entry which is preliminary data.</text>
</comment>
<evidence type="ECO:0000313" key="5">
    <source>
        <dbReference type="Proteomes" id="UP001163105"/>
    </source>
</evidence>
<feature type="compositionally biased region" description="Polar residues" evidence="2">
    <location>
        <begin position="130"/>
        <end position="144"/>
    </location>
</feature>
<feature type="compositionally biased region" description="Polar residues" evidence="2">
    <location>
        <begin position="295"/>
        <end position="311"/>
    </location>
</feature>
<reference evidence="4" key="1">
    <citation type="submission" date="2023-01" db="EMBL/GenBank/DDBJ databases">
        <title>The growth and conidiation of Purpureocillium lavendulum are regulated by nitrogen source and histone H3K14 acetylation.</title>
        <authorList>
            <person name="Tang P."/>
            <person name="Han J."/>
            <person name="Zhang C."/>
            <person name="Tang P."/>
            <person name="Qi F."/>
            <person name="Zhang K."/>
            <person name="Liang L."/>
        </authorList>
    </citation>
    <scope>NUCLEOTIDE SEQUENCE</scope>
    <source>
        <strain evidence="4">YMF1.00683</strain>
    </source>
</reference>
<feature type="compositionally biased region" description="Basic and acidic residues" evidence="2">
    <location>
        <begin position="1"/>
        <end position="13"/>
    </location>
</feature>
<feature type="region of interest" description="Disordered" evidence="2">
    <location>
        <begin position="470"/>
        <end position="494"/>
    </location>
</feature>
<proteinExistence type="predicted"/>
<sequence>MVSQQEIRRRPSAADKTSPLGASTTTTPEAVATSTLFSPPSDLARAHARAQSQQVDTVRAEDATRRLHRSSGSDADMMPPPPVPTDIVAGGRLSRSNSAASRITNRLSLTLPIAPPTSDSSRPGFRSAAGTPSISPTPVEQSTLAAPPSDANEFIIAIAAQERRVLELREELARAESDLSTLKKQWTAQGSYHKRSVGHHPDTPRQATPGPPLDDDAPGSRRSVDVDRRKMLLQNQNQGTPTQNRRRVIRGGHTRTLSLLSPAKPPSEFSVLEDGAAEESKVPPAARTAAKLTSPALSKRSSWQPRSTNDSPMVPWLVEDFKLGLKAFVEDIRQITVGDEPITGQGSRTTPTPQSGSAASKRMSNGQDRRASGQLSRSRTGLGSNLDAPSSGASTPTPSSRHAAAAAASTTTMERPRPIKNKRFSWTPLGFDAVDDSDWANWDSPGPSKSPRWSGSTINSAGLEEIVSIPEAGEESSATPVKNRPITGEAAPPLLSPQKLEEILPSVVNRLSPSNLKRTANSLMDEWEKSLVSPPPPESGDKENEAAGEKSQAARLSSHKPLGPKIDPYALDFAGEVAAALPRGLSTAELSSLSLVLPDLLETFAFRLGHEGSTSLHRRLMDLVLQWRDLIAKVVLNTLAIKKEGSNEDGLVTASDPDMAVEDKMSLWESKHDVPGLNENDRVPWDDGVETDDDDDDANDFLEFQKYRAVFLPSSAFAALLGSVLNQVNFEIVQGLWIRDYLDSQEYDAPLYEVLDHVVVLTGNRRHAWATTCSDTILMAKGYPIPRRRDTDKNTGVEMSLHLMIKLLNTNRISKFNGILLIKGFSAILVPTRHQQGFTFWHLISNDDGSYISFSDVRIGQALRNYPRNLSVGCPEANYDIKWSGLEPPHSGCAFEKVSITAGFYITSGVSCVLGKNDKPVRSRGRNDYVMRLKWISKKFVVLYDVHDRRAWLFDGATALLHLVRASLKHDRDDAFSKLCMFESSLLHESHRPGTGKTSSIDFLTNKKNMSLPLYENPDDCRRELMIDESGKQSSVFNATQTCYTLGQRIESICNTLEQIVAHQTDVFTEDGIGFRVKATTRRQLEGFDFMDVATDEDPIWPRVTSLRATGRGWVDFTRAIHAVTLFGSGLGDLIHPATQGRDGCGKCLLNTRVPKGKDFLAVCVPEMQEILQKRGSKDSVPWRLVDDIYWHAPDKTFEACSCSRSLVVKHDRVQILLPSSFPSFWTKGFRSPAGDPDLTPRGAYLFGHSQRFPLHWKDEGLPEEGDPDQDMAQDVTLPIQDSGLGSSLDSSSGSNTGQATASSDSPGNSMVTAKHRGTDASRAGRSQPYSALGKRRKLLKLSAFFAPLGSTDDAGEGSSKAAARPNEAYRGSYDQFANAILKLRWKGKEKEV</sequence>
<organism evidence="4 5">
    <name type="scientific">Purpureocillium lavendulum</name>
    <dbReference type="NCBI Taxonomy" id="1247861"/>
    <lineage>
        <taxon>Eukaryota</taxon>
        <taxon>Fungi</taxon>
        <taxon>Dikarya</taxon>
        <taxon>Ascomycota</taxon>
        <taxon>Pezizomycotina</taxon>
        <taxon>Sordariomycetes</taxon>
        <taxon>Hypocreomycetidae</taxon>
        <taxon>Hypocreales</taxon>
        <taxon>Ophiocordycipitaceae</taxon>
        <taxon>Purpureocillium</taxon>
    </lineage>
</organism>
<feature type="region of interest" description="Disordered" evidence="2">
    <location>
        <begin position="1280"/>
        <end position="1332"/>
    </location>
</feature>
<evidence type="ECO:0000259" key="3">
    <source>
        <dbReference type="Pfam" id="PF13257"/>
    </source>
</evidence>
<feature type="compositionally biased region" description="Polar residues" evidence="2">
    <location>
        <begin position="373"/>
        <end position="383"/>
    </location>
</feature>
<feature type="region of interest" description="Disordered" evidence="2">
    <location>
        <begin position="274"/>
        <end position="311"/>
    </location>
</feature>
<evidence type="ECO:0000256" key="2">
    <source>
        <dbReference type="SAM" id="MobiDB-lite"/>
    </source>
</evidence>
<feature type="compositionally biased region" description="Low complexity" evidence="2">
    <location>
        <begin position="22"/>
        <end position="35"/>
    </location>
</feature>
<feature type="domain" description="DUF4048" evidence="3">
    <location>
        <begin position="319"/>
        <end position="401"/>
    </location>
</feature>